<keyword evidence="4 6" id="KW-1133">Transmembrane helix</keyword>
<proteinExistence type="predicted"/>
<feature type="transmembrane region" description="Helical" evidence="6">
    <location>
        <begin position="373"/>
        <end position="394"/>
    </location>
</feature>
<feature type="transmembrane region" description="Helical" evidence="6">
    <location>
        <begin position="12"/>
        <end position="32"/>
    </location>
</feature>
<dbReference type="EMBL" id="BLAU01000001">
    <property type="protein sequence ID" value="GET23286.1"/>
    <property type="molecule type" value="Genomic_DNA"/>
</dbReference>
<feature type="transmembrane region" description="Helical" evidence="6">
    <location>
        <begin position="105"/>
        <end position="123"/>
    </location>
</feature>
<dbReference type="PANTHER" id="PTHR12778">
    <property type="entry name" value="SOLUTE CARRIER FAMILY 33 ACETYL-COA TRANSPORTER -RELATED"/>
    <property type="match status" value="1"/>
</dbReference>
<protein>
    <submittedName>
        <fullName evidence="7">MFS transporter</fullName>
    </submittedName>
    <submittedName>
        <fullName evidence="8">PAT family beta-lactamase induction signal transducer AmpG</fullName>
    </submittedName>
</protein>
<evidence type="ECO:0000256" key="5">
    <source>
        <dbReference type="ARBA" id="ARBA00023136"/>
    </source>
</evidence>
<reference evidence="8 9" key="1">
    <citation type="submission" date="2018-03" db="EMBL/GenBank/DDBJ databases">
        <title>Genomic Encyclopedia of Archaeal and Bacterial Type Strains, Phase II (KMG-II): from individual species to whole genera.</title>
        <authorList>
            <person name="Goeker M."/>
        </authorList>
    </citation>
    <scope>NUCLEOTIDE SEQUENCE [LARGE SCALE GENOMIC DNA]</scope>
    <source>
        <strain evidence="8 9">DSM 27267</strain>
    </source>
</reference>
<feature type="transmembrane region" description="Helical" evidence="6">
    <location>
        <begin position="279"/>
        <end position="302"/>
    </location>
</feature>
<evidence type="ECO:0000313" key="7">
    <source>
        <dbReference type="EMBL" id="GET23286.1"/>
    </source>
</evidence>
<dbReference type="AlphaFoldDB" id="A0A2P8CFN9"/>
<sequence length="432" mass="48558">MPQKKKNPWSWIPTVYFAEGMPYIVVMTVSVIMYKRLNISNTEIAFYTSWLYLPWVIKPFWSPIVELLKSKRWWIVTMQLFIGAGLAGVAFTLPTTFFFKGTLAFFWLLAFSSATHDISVDGFYMMGLTENEQAFFVGIRNTFYRIAMVTGQGILVILAGYLEGSSYFGEPESQKSIAYAWAFTFIVLAILFVLFAIYHKFFLPHPDEDVQKASVSIETILSGFGETIRAYFVKKEIWTILGFLLLFRLGESQLVKMASPFLLDAKSVGGLGLSTEQVGLAYGTVGIIALTVGGILGGWLASRMGFGRLLWIFVLSMNLPNLVYVYLSYVQPSATWIIISSVGVEQLGYGFGFTAYTLYMLYVSAGKYQTAHFAFSTGIMALGMMVPGMVSGWIQETVGYQHFFVWVMLCTIPGFIMAKLIKIDRNFGIKKD</sequence>
<dbReference type="GO" id="GO:0022857">
    <property type="term" value="F:transmembrane transporter activity"/>
    <property type="evidence" value="ECO:0007669"/>
    <property type="project" value="InterPro"/>
</dbReference>
<dbReference type="RefSeq" id="WP_106541582.1">
    <property type="nucleotide sequence ID" value="NZ_BLAU01000001.1"/>
</dbReference>
<feature type="transmembrane region" description="Helical" evidence="6">
    <location>
        <begin position="400"/>
        <end position="421"/>
    </location>
</feature>
<evidence type="ECO:0000256" key="2">
    <source>
        <dbReference type="ARBA" id="ARBA00022448"/>
    </source>
</evidence>
<dbReference type="OrthoDB" id="9787815at2"/>
<evidence type="ECO:0000313" key="8">
    <source>
        <dbReference type="EMBL" id="PSK83742.1"/>
    </source>
</evidence>
<feature type="transmembrane region" description="Helical" evidence="6">
    <location>
        <begin position="177"/>
        <end position="198"/>
    </location>
</feature>
<comment type="caution">
    <text evidence="8">The sequence shown here is derived from an EMBL/GenBank/DDBJ whole genome shotgun (WGS) entry which is preliminary data.</text>
</comment>
<evidence type="ECO:0000256" key="1">
    <source>
        <dbReference type="ARBA" id="ARBA00004141"/>
    </source>
</evidence>
<reference evidence="7 10" key="2">
    <citation type="submission" date="2019-10" db="EMBL/GenBank/DDBJ databases">
        <title>Prolixibacter strains distinguished by the presence of nitrate reductase genes were adept at nitrate-dependent anaerobic corrosion of metallic iron and carbon steel.</title>
        <authorList>
            <person name="Iino T."/>
            <person name="Shono N."/>
            <person name="Ito K."/>
            <person name="Nakamura R."/>
            <person name="Sueoka K."/>
            <person name="Harayama S."/>
            <person name="Ohkuma M."/>
        </authorList>
    </citation>
    <scope>NUCLEOTIDE SEQUENCE [LARGE SCALE GENOMIC DNA]</scope>
    <source>
        <strain evidence="7 10">MIC1-1</strain>
    </source>
</reference>
<feature type="transmembrane region" description="Helical" evidence="6">
    <location>
        <begin position="143"/>
        <end position="162"/>
    </location>
</feature>
<name>A0A2P8CFN9_9BACT</name>
<feature type="transmembrane region" description="Helical" evidence="6">
    <location>
        <begin position="335"/>
        <end position="361"/>
    </location>
</feature>
<keyword evidence="3 6" id="KW-0812">Transmembrane</keyword>
<dbReference type="Gene3D" id="1.20.1250.20">
    <property type="entry name" value="MFS general substrate transporter like domains"/>
    <property type="match status" value="2"/>
</dbReference>
<feature type="transmembrane region" description="Helical" evidence="6">
    <location>
        <begin position="73"/>
        <end position="93"/>
    </location>
</feature>
<dbReference type="PANTHER" id="PTHR12778:SF10">
    <property type="entry name" value="MAJOR FACILITATOR SUPERFAMILY DOMAIN-CONTAINING PROTEIN 3"/>
    <property type="match status" value="1"/>
</dbReference>
<dbReference type="Proteomes" id="UP000240621">
    <property type="component" value="Unassembled WGS sequence"/>
</dbReference>
<feature type="transmembrane region" description="Helical" evidence="6">
    <location>
        <begin position="309"/>
        <end position="329"/>
    </location>
</feature>
<accession>A0A2P8CFN9</accession>
<feature type="transmembrane region" description="Helical" evidence="6">
    <location>
        <begin position="44"/>
        <end position="61"/>
    </location>
</feature>
<evidence type="ECO:0000313" key="10">
    <source>
        <dbReference type="Proteomes" id="UP000396862"/>
    </source>
</evidence>
<evidence type="ECO:0000256" key="3">
    <source>
        <dbReference type="ARBA" id="ARBA00022692"/>
    </source>
</evidence>
<dbReference type="InterPro" id="IPR011701">
    <property type="entry name" value="MFS"/>
</dbReference>
<dbReference type="Pfam" id="PF07690">
    <property type="entry name" value="MFS_1"/>
    <property type="match status" value="1"/>
</dbReference>
<keyword evidence="5 6" id="KW-0472">Membrane</keyword>
<keyword evidence="10" id="KW-1185">Reference proteome</keyword>
<dbReference type="InterPro" id="IPR036259">
    <property type="entry name" value="MFS_trans_sf"/>
</dbReference>
<evidence type="ECO:0000313" key="9">
    <source>
        <dbReference type="Proteomes" id="UP000240621"/>
    </source>
</evidence>
<dbReference type="EMBL" id="PYGC01000003">
    <property type="protein sequence ID" value="PSK83742.1"/>
    <property type="molecule type" value="Genomic_DNA"/>
</dbReference>
<evidence type="ECO:0000256" key="6">
    <source>
        <dbReference type="SAM" id="Phobius"/>
    </source>
</evidence>
<organism evidence="8 9">
    <name type="scientific">Prolixibacter denitrificans</name>
    <dbReference type="NCBI Taxonomy" id="1541063"/>
    <lineage>
        <taxon>Bacteria</taxon>
        <taxon>Pseudomonadati</taxon>
        <taxon>Bacteroidota</taxon>
        <taxon>Bacteroidia</taxon>
        <taxon>Marinilabiliales</taxon>
        <taxon>Prolixibacteraceae</taxon>
        <taxon>Prolixibacter</taxon>
    </lineage>
</organism>
<gene>
    <name evidence="8" type="ORF">CLV93_103157</name>
    <name evidence="7" type="ORF">JCM18694_35320</name>
</gene>
<keyword evidence="2" id="KW-0813">Transport</keyword>
<dbReference type="SUPFAM" id="SSF103473">
    <property type="entry name" value="MFS general substrate transporter"/>
    <property type="match status" value="1"/>
</dbReference>
<evidence type="ECO:0000256" key="4">
    <source>
        <dbReference type="ARBA" id="ARBA00022989"/>
    </source>
</evidence>
<dbReference type="InterPro" id="IPR004752">
    <property type="entry name" value="AmpG_permease/AT-1"/>
</dbReference>
<dbReference type="GO" id="GO:0016020">
    <property type="term" value="C:membrane"/>
    <property type="evidence" value="ECO:0007669"/>
    <property type="project" value="UniProtKB-SubCell"/>
</dbReference>
<dbReference type="Proteomes" id="UP000396862">
    <property type="component" value="Unassembled WGS sequence"/>
</dbReference>
<comment type="subcellular location">
    <subcellularLocation>
        <location evidence="1">Membrane</location>
        <topology evidence="1">Multi-pass membrane protein</topology>
    </subcellularLocation>
</comment>